<name>A0ABR2XN38_9PEZI</name>
<organism evidence="1 2">
    <name type="scientific">Seiridium cardinale</name>
    <dbReference type="NCBI Taxonomy" id="138064"/>
    <lineage>
        <taxon>Eukaryota</taxon>
        <taxon>Fungi</taxon>
        <taxon>Dikarya</taxon>
        <taxon>Ascomycota</taxon>
        <taxon>Pezizomycotina</taxon>
        <taxon>Sordariomycetes</taxon>
        <taxon>Xylariomycetidae</taxon>
        <taxon>Amphisphaeriales</taxon>
        <taxon>Sporocadaceae</taxon>
        <taxon>Seiridium</taxon>
    </lineage>
</organism>
<sequence length="243" mass="27252">MSVEKSVRALFKAQENTNRRGGLAADLMDQSNYLRQAFPVEHQLLPRGQKKARELDADLLQSLRDGGSYWDTGCCKLIAEGNIALKHSEIDHFTEGGMVFKDGTGQEADIVVFATGYMNSKSAIQALVGDDMAKKCNERWEKGNAFFIGPEGESLINYCTPPQKGLYSMFHQFSFRRFHSARLALRIKAGELGIDVTPYGNKPVGDSKYHSWAPATPVEIIILRTLIYFLVEKEYLVKFMSIS</sequence>
<reference evidence="1 2" key="1">
    <citation type="submission" date="2024-02" db="EMBL/GenBank/DDBJ databases">
        <title>First draft genome assembly of two strains of Seiridium cardinale.</title>
        <authorList>
            <person name="Emiliani G."/>
            <person name="Scali E."/>
        </authorList>
    </citation>
    <scope>NUCLEOTIDE SEQUENCE [LARGE SCALE GENOMIC DNA]</scope>
    <source>
        <strain evidence="1 2">BM-138-000479</strain>
    </source>
</reference>
<gene>
    <name evidence="1" type="ORF">SCAR479_08361</name>
</gene>
<dbReference type="EMBL" id="JARVKM010000037">
    <property type="protein sequence ID" value="KAK9775087.1"/>
    <property type="molecule type" value="Genomic_DNA"/>
</dbReference>
<keyword evidence="1" id="KW-0503">Monooxygenase</keyword>
<evidence type="ECO:0000313" key="2">
    <source>
        <dbReference type="Proteomes" id="UP001465668"/>
    </source>
</evidence>
<protein>
    <submittedName>
        <fullName evidence="1">Dimethylaniline monooxygenase protein</fullName>
    </submittedName>
</protein>
<keyword evidence="1" id="KW-0560">Oxidoreductase</keyword>
<dbReference type="InterPro" id="IPR036188">
    <property type="entry name" value="FAD/NAD-bd_sf"/>
</dbReference>
<dbReference type="SUPFAM" id="SSF51905">
    <property type="entry name" value="FAD/NAD(P)-binding domain"/>
    <property type="match status" value="1"/>
</dbReference>
<accession>A0ABR2XN38</accession>
<keyword evidence="2" id="KW-1185">Reference proteome</keyword>
<dbReference type="Proteomes" id="UP001465668">
    <property type="component" value="Unassembled WGS sequence"/>
</dbReference>
<comment type="caution">
    <text evidence="1">The sequence shown here is derived from an EMBL/GenBank/DDBJ whole genome shotgun (WGS) entry which is preliminary data.</text>
</comment>
<dbReference type="Gene3D" id="3.50.50.60">
    <property type="entry name" value="FAD/NAD(P)-binding domain"/>
    <property type="match status" value="1"/>
</dbReference>
<dbReference type="GO" id="GO:0004497">
    <property type="term" value="F:monooxygenase activity"/>
    <property type="evidence" value="ECO:0007669"/>
    <property type="project" value="UniProtKB-KW"/>
</dbReference>
<proteinExistence type="predicted"/>
<evidence type="ECO:0000313" key="1">
    <source>
        <dbReference type="EMBL" id="KAK9775087.1"/>
    </source>
</evidence>